<dbReference type="InterPro" id="IPR001650">
    <property type="entry name" value="Helicase_C-like"/>
</dbReference>
<evidence type="ECO:0000256" key="3">
    <source>
        <dbReference type="ARBA" id="ARBA00022806"/>
    </source>
</evidence>
<keyword evidence="9" id="KW-1185">Reference proteome</keyword>
<dbReference type="NCBIfam" id="TIGR01970">
    <property type="entry name" value="DEAH_box_HrpB"/>
    <property type="match status" value="1"/>
</dbReference>
<feature type="domain" description="Helicase C-terminal" evidence="7">
    <location>
        <begin position="200"/>
        <end position="379"/>
    </location>
</feature>
<evidence type="ECO:0000259" key="7">
    <source>
        <dbReference type="PROSITE" id="PS51194"/>
    </source>
</evidence>
<dbReference type="InterPro" id="IPR010225">
    <property type="entry name" value="HrpB"/>
</dbReference>
<keyword evidence="1" id="KW-0547">Nucleotide-binding</keyword>
<dbReference type="InterPro" id="IPR011545">
    <property type="entry name" value="DEAD/DEAH_box_helicase_dom"/>
</dbReference>
<feature type="compositionally biased region" description="Basic residues" evidence="5">
    <location>
        <begin position="823"/>
        <end position="833"/>
    </location>
</feature>
<dbReference type="InterPro" id="IPR014001">
    <property type="entry name" value="Helicase_ATP-bd"/>
</dbReference>
<dbReference type="FunFam" id="3.40.50.300:FF:002125">
    <property type="entry name" value="ATP-dependent helicase HrpB"/>
    <property type="match status" value="1"/>
</dbReference>
<dbReference type="Pfam" id="PF00270">
    <property type="entry name" value="DEAD"/>
    <property type="match status" value="1"/>
</dbReference>
<dbReference type="PANTHER" id="PTHR43519:SF1">
    <property type="entry name" value="ATP-DEPENDENT RNA HELICASE HRPB"/>
    <property type="match status" value="1"/>
</dbReference>
<feature type="compositionally biased region" description="Basic and acidic residues" evidence="5">
    <location>
        <begin position="807"/>
        <end position="819"/>
    </location>
</feature>
<dbReference type="InterPro" id="IPR013689">
    <property type="entry name" value="RNA_helicase_ATP-dep_HrpB_C"/>
</dbReference>
<evidence type="ECO:0000259" key="6">
    <source>
        <dbReference type="PROSITE" id="PS51192"/>
    </source>
</evidence>
<dbReference type="InterPro" id="IPR027417">
    <property type="entry name" value="P-loop_NTPase"/>
</dbReference>
<evidence type="ECO:0000256" key="1">
    <source>
        <dbReference type="ARBA" id="ARBA00022741"/>
    </source>
</evidence>
<dbReference type="NCBIfam" id="NF008662">
    <property type="entry name" value="PRK11664.1"/>
    <property type="match status" value="1"/>
</dbReference>
<dbReference type="Pfam" id="PF24473">
    <property type="entry name" value="CON_HrpB"/>
    <property type="match status" value="1"/>
</dbReference>
<evidence type="ECO:0000256" key="4">
    <source>
        <dbReference type="ARBA" id="ARBA00022840"/>
    </source>
</evidence>
<dbReference type="PROSITE" id="PS51194">
    <property type="entry name" value="HELICASE_CTER"/>
    <property type="match status" value="1"/>
</dbReference>
<dbReference type="AlphaFoldDB" id="A0A9X3CKZ8"/>
<dbReference type="GO" id="GO:0005524">
    <property type="term" value="F:ATP binding"/>
    <property type="evidence" value="ECO:0007669"/>
    <property type="project" value="UniProtKB-KW"/>
</dbReference>
<dbReference type="InterPro" id="IPR056329">
    <property type="entry name" value="CON_HrpB"/>
</dbReference>
<dbReference type="PANTHER" id="PTHR43519">
    <property type="entry name" value="ATP-DEPENDENT RNA HELICASE HRPB"/>
    <property type="match status" value="1"/>
</dbReference>
<accession>A0A9X3CKZ8</accession>
<feature type="region of interest" description="Disordered" evidence="5">
    <location>
        <begin position="807"/>
        <end position="833"/>
    </location>
</feature>
<keyword evidence="4" id="KW-0067">ATP-binding</keyword>
<evidence type="ECO:0000313" key="9">
    <source>
        <dbReference type="Proteomes" id="UP001155587"/>
    </source>
</evidence>
<dbReference type="CDD" id="cd18791">
    <property type="entry name" value="SF2_C_RHA"/>
    <property type="match status" value="1"/>
</dbReference>
<evidence type="ECO:0000313" key="8">
    <source>
        <dbReference type="EMBL" id="MCW8345196.1"/>
    </source>
</evidence>
<dbReference type="CDD" id="cd17990">
    <property type="entry name" value="DEXHc_HrpB"/>
    <property type="match status" value="1"/>
</dbReference>
<dbReference type="Pfam" id="PF08482">
    <property type="entry name" value="HrpB_C"/>
    <property type="match status" value="1"/>
</dbReference>
<dbReference type="Gene3D" id="1.20.120.1080">
    <property type="match status" value="1"/>
</dbReference>
<dbReference type="PIRSF" id="PIRSF005496">
    <property type="entry name" value="ATP_hel_hrpB"/>
    <property type="match status" value="1"/>
</dbReference>
<dbReference type="SMART" id="SM00490">
    <property type="entry name" value="HELICc"/>
    <property type="match status" value="1"/>
</dbReference>
<reference evidence="8" key="1">
    <citation type="submission" date="2022-02" db="EMBL/GenBank/DDBJ databases">
        <title>Vibrio sp. nov, a new bacterium isolated from seawater.</title>
        <authorList>
            <person name="Yuan Y."/>
        </authorList>
    </citation>
    <scope>NUCLEOTIDE SEQUENCE</scope>
    <source>
        <strain evidence="8">ZSDZ65</strain>
    </source>
</reference>
<dbReference type="EC" id="3.6.4.13" evidence="8"/>
<proteinExistence type="predicted"/>
<dbReference type="SMART" id="SM00487">
    <property type="entry name" value="DEXDc"/>
    <property type="match status" value="1"/>
</dbReference>
<name>A0A9X3CKZ8_9VIBR</name>
<keyword evidence="2 8" id="KW-0378">Hydrolase</keyword>
<evidence type="ECO:0000256" key="5">
    <source>
        <dbReference type="SAM" id="MobiDB-lite"/>
    </source>
</evidence>
<dbReference type="Pfam" id="PF00271">
    <property type="entry name" value="Helicase_C"/>
    <property type="match status" value="1"/>
</dbReference>
<dbReference type="GO" id="GO:0003676">
    <property type="term" value="F:nucleic acid binding"/>
    <property type="evidence" value="ECO:0007669"/>
    <property type="project" value="InterPro"/>
</dbReference>
<comment type="caution">
    <text evidence="8">The sequence shown here is derived from an EMBL/GenBank/DDBJ whole genome shotgun (WGS) entry which is preliminary data.</text>
</comment>
<dbReference type="SUPFAM" id="SSF52540">
    <property type="entry name" value="P-loop containing nucleoside triphosphate hydrolases"/>
    <property type="match status" value="1"/>
</dbReference>
<dbReference type="RefSeq" id="WP_265673651.1">
    <property type="nucleotide sequence ID" value="NZ_JAKRRY010000003.1"/>
</dbReference>
<protein>
    <submittedName>
        <fullName evidence="8">ATP-dependent helicase HrpB</fullName>
        <ecNumber evidence="8">3.6.4.13</ecNumber>
    </submittedName>
</protein>
<gene>
    <name evidence="8" type="primary">hrpB</name>
    <name evidence="8" type="ORF">MD535_04020</name>
</gene>
<dbReference type="GO" id="GO:0003724">
    <property type="term" value="F:RNA helicase activity"/>
    <property type="evidence" value="ECO:0007669"/>
    <property type="project" value="UniProtKB-EC"/>
</dbReference>
<dbReference type="InterPro" id="IPR007502">
    <property type="entry name" value="Helicase-assoc_dom"/>
</dbReference>
<dbReference type="EMBL" id="JAKRRY010000003">
    <property type="protein sequence ID" value="MCW8345196.1"/>
    <property type="molecule type" value="Genomic_DNA"/>
</dbReference>
<dbReference type="Gene3D" id="3.40.50.300">
    <property type="entry name" value="P-loop containing nucleotide triphosphate hydrolases"/>
    <property type="match status" value="2"/>
</dbReference>
<dbReference type="SMART" id="SM00847">
    <property type="entry name" value="HA2"/>
    <property type="match status" value="1"/>
</dbReference>
<sequence length="833" mass="92228">MSQLPIKDVLSELFEAIENSNQVILKAPTGAGKSTYFPLQLLRHLPVDGKIIMLEPRRIAARNIAMYLAQQLSEPVGESVGYRVRGESKVSKDTRLEIVTEGVLTRMLQDDPELNGIGAIIFDEFHERSLHADTALAFTLEVQEALRDDLKLILMSATLDGDDLKRVLPQARYVESQGRSFPVEVAYRPIGVNDNLPQAMCQQILSAMSHHSGSLLAFLPGVGAIKRTEELLTQSQSLSESQSLTQLQSGYDICPLYGQLDFKAQQRAIQPAASGQRKIVLATNIAETSLTIEGIRIVLDSGLENQATFDLKTGVTKLAQGRIAQSSAIQRSGRAGRLEPGVCVRLYSESQFNQQPQQSTPEILRSDLAALMLELLKWGCQDVTMLRWLDTPKETHIEQAKALLKQLQLLDASSQLTPLGQRAHTLGVEPRLASLLLQAQPLGAVELTTAIALCCLIEEPERGHIDLRYALHRWQTGQHTRSAALMLRAKSIAQKLKYRFILKESDESLLGILAALGYPDRIAAKRSGNSGQFLLANGHGVQIDDHDKLADEEYLVVLDVLNTGRGASQIFKALSVDIPSLEHIAPQLIENKQRLEWDDKRGALTASEVTQLGAIILKQKIIPIPDDADVSGALLATVRRHGVSVLNWTPSANEYVTRVECARDWLDVPQWPDMSQAALLTHLEQWLLPFMHGISSMKGLKALNLMPALEAYLGWEALKVLNDALPTHLVVPTGAKKKIRYQVGQAPMLSVKLQEMFGEQASPLIANGRQAIVLELLSPAQRPLQITQDLAAFWQGAYKDVQKEMKGRYPKHPWPDDPMNHQATHKTKRQLNS</sequence>
<feature type="domain" description="Helicase ATP-binding" evidence="6">
    <location>
        <begin position="14"/>
        <end position="177"/>
    </location>
</feature>
<organism evidence="8 9">
    <name type="scientific">Vibrio qingdaonensis</name>
    <dbReference type="NCBI Taxonomy" id="2829491"/>
    <lineage>
        <taxon>Bacteria</taxon>
        <taxon>Pseudomonadati</taxon>
        <taxon>Pseudomonadota</taxon>
        <taxon>Gammaproteobacteria</taxon>
        <taxon>Vibrionales</taxon>
        <taxon>Vibrionaceae</taxon>
        <taxon>Vibrio</taxon>
    </lineage>
</organism>
<keyword evidence="3 8" id="KW-0347">Helicase</keyword>
<dbReference type="GO" id="GO:0016787">
    <property type="term" value="F:hydrolase activity"/>
    <property type="evidence" value="ECO:0007669"/>
    <property type="project" value="UniProtKB-KW"/>
</dbReference>
<dbReference type="InterPro" id="IPR049614">
    <property type="entry name" value="HrpB_DEXH"/>
</dbReference>
<dbReference type="PROSITE" id="PS51192">
    <property type="entry name" value="HELICASE_ATP_BIND_1"/>
    <property type="match status" value="1"/>
</dbReference>
<evidence type="ECO:0000256" key="2">
    <source>
        <dbReference type="ARBA" id="ARBA00022801"/>
    </source>
</evidence>
<dbReference type="Proteomes" id="UP001155587">
    <property type="component" value="Unassembled WGS sequence"/>
</dbReference>